<evidence type="ECO:0000313" key="6">
    <source>
        <dbReference type="Proteomes" id="UP000434957"/>
    </source>
</evidence>
<gene>
    <name evidence="3" type="ORF">PR001_g22834</name>
    <name evidence="2" type="ORF">PR002_g23260</name>
    <name evidence="4" type="ORF">PR003_g14996</name>
</gene>
<organism evidence="3 5">
    <name type="scientific">Phytophthora rubi</name>
    <dbReference type="NCBI Taxonomy" id="129364"/>
    <lineage>
        <taxon>Eukaryota</taxon>
        <taxon>Sar</taxon>
        <taxon>Stramenopiles</taxon>
        <taxon>Oomycota</taxon>
        <taxon>Peronosporomycetes</taxon>
        <taxon>Peronosporales</taxon>
        <taxon>Peronosporaceae</taxon>
        <taxon>Phytophthora</taxon>
    </lineage>
</organism>
<evidence type="ECO:0000313" key="4">
    <source>
        <dbReference type="EMBL" id="KAE9331474.1"/>
    </source>
</evidence>
<reference evidence="5 7" key="1">
    <citation type="submission" date="2018-09" db="EMBL/GenBank/DDBJ databases">
        <title>Genomic investigation of the strawberry pathogen Phytophthora fragariae indicates pathogenicity is determined by transcriptional variation in three key races.</title>
        <authorList>
            <person name="Adams T.M."/>
            <person name="Armitage A.D."/>
            <person name="Sobczyk M.K."/>
            <person name="Bates H.J."/>
            <person name="Dunwell J.M."/>
            <person name="Nellist C.F."/>
            <person name="Harrison R.J."/>
        </authorList>
    </citation>
    <scope>NUCLEOTIDE SEQUENCE [LARGE SCALE GENOMIC DNA]</scope>
    <source>
        <strain evidence="3 5">SCRP249</strain>
        <strain evidence="2 7">SCRP324</strain>
        <strain evidence="4 6">SCRP333</strain>
    </source>
</reference>
<evidence type="ECO:0000313" key="7">
    <source>
        <dbReference type="Proteomes" id="UP000435112"/>
    </source>
</evidence>
<dbReference type="EMBL" id="QXFV01002598">
    <property type="protein sequence ID" value="KAE8985622.1"/>
    <property type="molecule type" value="Genomic_DNA"/>
</dbReference>
<dbReference type="EMBL" id="QXFT01001016">
    <property type="protein sequence ID" value="KAE9331474.1"/>
    <property type="molecule type" value="Genomic_DNA"/>
</dbReference>
<proteinExistence type="predicted"/>
<comment type="caution">
    <text evidence="3">The sequence shown here is derived from an EMBL/GenBank/DDBJ whole genome shotgun (WGS) entry which is preliminary data.</text>
</comment>
<dbReference type="Proteomes" id="UP000429607">
    <property type="component" value="Unassembled WGS sequence"/>
</dbReference>
<protein>
    <submittedName>
        <fullName evidence="3">Uncharacterized protein</fullName>
    </submittedName>
</protein>
<evidence type="ECO:0000313" key="2">
    <source>
        <dbReference type="EMBL" id="KAE8983422.1"/>
    </source>
</evidence>
<dbReference type="EMBL" id="QXFU01002629">
    <property type="protein sequence ID" value="KAE8983422.1"/>
    <property type="molecule type" value="Genomic_DNA"/>
</dbReference>
<dbReference type="AlphaFoldDB" id="A0A6A3IV40"/>
<sequence>MSDDELEAIAKAPDEKYTRSNLMTATEAGSEKLIDEEATPKKSVKMRKKRKTLTPEVLDAR</sequence>
<keyword evidence="6" id="KW-1185">Reference proteome</keyword>
<feature type="compositionally biased region" description="Basic residues" evidence="1">
    <location>
        <begin position="42"/>
        <end position="52"/>
    </location>
</feature>
<feature type="compositionally biased region" description="Basic and acidic residues" evidence="1">
    <location>
        <begin position="29"/>
        <end position="40"/>
    </location>
</feature>
<evidence type="ECO:0000313" key="3">
    <source>
        <dbReference type="EMBL" id="KAE8985622.1"/>
    </source>
</evidence>
<dbReference type="Proteomes" id="UP000434957">
    <property type="component" value="Unassembled WGS sequence"/>
</dbReference>
<feature type="region of interest" description="Disordered" evidence="1">
    <location>
        <begin position="22"/>
        <end position="61"/>
    </location>
</feature>
<evidence type="ECO:0000256" key="1">
    <source>
        <dbReference type="SAM" id="MobiDB-lite"/>
    </source>
</evidence>
<dbReference type="Proteomes" id="UP000435112">
    <property type="component" value="Unassembled WGS sequence"/>
</dbReference>
<evidence type="ECO:0000313" key="5">
    <source>
        <dbReference type="Proteomes" id="UP000429607"/>
    </source>
</evidence>
<accession>A0A6A3IV40</accession>
<name>A0A6A3IV40_9STRA</name>